<accession>A0A6U6G2B4</accession>
<proteinExistence type="predicted"/>
<sequence length="665" mass="72077">MRLPLALLFMAPHLALGYGAQITVDEPGVGNSVLLLEKVPNLKRWINREDPTINISSEIPVTIFRYNDNQYLEGGQPVAEDEVYLVVKSNCSKNDFVPKIKYQNYTIDKEQFTGSISISVAPDASSNQELDDTSFLEPSAFLAKWSYTSFGCKKAAESETSSSASPIFSTTFGPTSSTAFGPTSAPRSSSSYIHWNSPCLLPTLLTGVLAIVSFFSDVAAFGSRSVFFLVVIMIGTTLLGMTSAQNMARKEVTGIKFDYTDSSHRHLASTCALSAEILIDGCRRHWADGVADLGVEAPNVRVLDVSIKDETSSRDAKDKCVNRYEAILMFPETPVTFQNQSGDSFPVPKLPLDKCGRPVEGRPFVDSSGKQLQASATVSETPQWSASAGIQIEYDSGVQSSSAYENLGKEWSKRALGEHASVPAFSAFVIALMTNQAPPALIEDALVAAMDEVSHAKTSFNIASALLKTTVEPGPLPPTSHNFKYDLRALVTAAAQEGCIDETLSALVAAFEVDDDLDRHYGEIDDQTMSAIKSRLRTIALEESTHSALAWRTIQWACKVDPTACTGLESSVFSAVHLRRAFFDRLGGRAQTNNNHGTFEAAWEKIHKTLIPAALNKKSSLSLEQEEECDTLTSSEGLGLVDVLSGKVIQGVLCPAVPLPVRVEM</sequence>
<dbReference type="EMBL" id="HBKQ01032442">
    <property type="protein sequence ID" value="CAE2252682.1"/>
    <property type="molecule type" value="Transcribed_RNA"/>
</dbReference>
<dbReference type="PANTHER" id="PTHR38081">
    <property type="entry name" value="WAP DOMAIN-CONTAINING PROTEIN"/>
    <property type="match status" value="1"/>
</dbReference>
<evidence type="ECO:0000313" key="3">
    <source>
        <dbReference type="EMBL" id="CAE2252682.1"/>
    </source>
</evidence>
<keyword evidence="1" id="KW-0472">Membrane</keyword>
<keyword evidence="1" id="KW-1133">Transmembrane helix</keyword>
<name>A0A6U6G2B4_9STRA</name>
<protein>
    <submittedName>
        <fullName evidence="4">Uncharacterized protein</fullName>
    </submittedName>
</protein>
<evidence type="ECO:0000256" key="2">
    <source>
        <dbReference type="SAM" id="SignalP"/>
    </source>
</evidence>
<feature type="signal peptide" evidence="2">
    <location>
        <begin position="1"/>
        <end position="17"/>
    </location>
</feature>
<reference evidence="4" key="1">
    <citation type="submission" date="2021-01" db="EMBL/GenBank/DDBJ databases">
        <authorList>
            <person name="Corre E."/>
            <person name="Pelletier E."/>
            <person name="Niang G."/>
            <person name="Scheremetjew M."/>
            <person name="Finn R."/>
            <person name="Kale V."/>
            <person name="Holt S."/>
            <person name="Cochrane G."/>
            <person name="Meng A."/>
            <person name="Brown T."/>
            <person name="Cohen L."/>
        </authorList>
    </citation>
    <scope>NUCLEOTIDE SEQUENCE</scope>
    <source>
        <strain evidence="4">Isolate 1302-5</strain>
    </source>
</reference>
<dbReference type="AlphaFoldDB" id="A0A6U6G2B4"/>
<gene>
    <name evidence="3" type="ORF">OAUR00152_LOCUS22158</name>
    <name evidence="4" type="ORF">OAUR00152_LOCUS22159</name>
</gene>
<dbReference type="EMBL" id="HBKQ01032443">
    <property type="protein sequence ID" value="CAE2252683.1"/>
    <property type="molecule type" value="Transcribed_RNA"/>
</dbReference>
<evidence type="ECO:0000256" key="1">
    <source>
        <dbReference type="SAM" id="Phobius"/>
    </source>
</evidence>
<organism evidence="4">
    <name type="scientific">Odontella aurita</name>
    <dbReference type="NCBI Taxonomy" id="265563"/>
    <lineage>
        <taxon>Eukaryota</taxon>
        <taxon>Sar</taxon>
        <taxon>Stramenopiles</taxon>
        <taxon>Ochrophyta</taxon>
        <taxon>Bacillariophyta</taxon>
        <taxon>Mediophyceae</taxon>
        <taxon>Biddulphiophycidae</taxon>
        <taxon>Eupodiscales</taxon>
        <taxon>Odontellaceae</taxon>
        <taxon>Odontella</taxon>
    </lineage>
</organism>
<dbReference type="PANTHER" id="PTHR38081:SF1">
    <property type="entry name" value="WAP DOMAIN-CONTAINING PROTEIN"/>
    <property type="match status" value="1"/>
</dbReference>
<feature type="transmembrane region" description="Helical" evidence="1">
    <location>
        <begin position="226"/>
        <end position="244"/>
    </location>
</feature>
<feature type="transmembrane region" description="Helical" evidence="1">
    <location>
        <begin position="200"/>
        <end position="219"/>
    </location>
</feature>
<keyword evidence="2" id="KW-0732">Signal</keyword>
<evidence type="ECO:0000313" key="4">
    <source>
        <dbReference type="EMBL" id="CAE2252683.1"/>
    </source>
</evidence>
<keyword evidence="1" id="KW-0812">Transmembrane</keyword>
<feature type="chain" id="PRO_5036394023" evidence="2">
    <location>
        <begin position="18"/>
        <end position="665"/>
    </location>
</feature>